<dbReference type="OrthoDB" id="7016788at2"/>
<evidence type="ECO:0000313" key="8">
    <source>
        <dbReference type="Proteomes" id="UP000193675"/>
    </source>
</evidence>
<reference evidence="7 8" key="1">
    <citation type="submission" date="2017-04" db="EMBL/GenBank/DDBJ databases">
        <title>Presence of VIM-2 positive Pseudomonas species in chickens and their surrounding environment.</title>
        <authorList>
            <person name="Zhang R."/>
        </authorList>
    </citation>
    <scope>NUCLEOTIDE SEQUENCE [LARGE SCALE GENOMIC DNA]</scope>
    <source>
        <strain evidence="7 8">DZ-C18</strain>
    </source>
</reference>
<dbReference type="Gene3D" id="3.90.1150.10">
    <property type="entry name" value="Aspartate Aminotransferase, domain 1"/>
    <property type="match status" value="1"/>
</dbReference>
<evidence type="ECO:0000313" key="7">
    <source>
        <dbReference type="EMBL" id="ORL62598.1"/>
    </source>
</evidence>
<dbReference type="Gene3D" id="1.10.10.10">
    <property type="entry name" value="Winged helix-like DNA-binding domain superfamily/Winged helix DNA-binding domain"/>
    <property type="match status" value="1"/>
</dbReference>
<evidence type="ECO:0000256" key="5">
    <source>
        <dbReference type="ARBA" id="ARBA00023163"/>
    </source>
</evidence>
<dbReference type="InterPro" id="IPR015422">
    <property type="entry name" value="PyrdxlP-dep_Trfase_small"/>
</dbReference>
<name>A0A1X0ZSC9_PSEPU</name>
<proteinExistence type="inferred from homology"/>
<keyword evidence="5" id="KW-0804">Transcription</keyword>
<evidence type="ECO:0000256" key="1">
    <source>
        <dbReference type="ARBA" id="ARBA00005384"/>
    </source>
</evidence>
<keyword evidence="4" id="KW-0238">DNA-binding</keyword>
<dbReference type="SUPFAM" id="SSF53383">
    <property type="entry name" value="PLP-dependent transferases"/>
    <property type="match status" value="1"/>
</dbReference>
<dbReference type="InterPro" id="IPR051446">
    <property type="entry name" value="HTH_trans_reg/aminotransferase"/>
</dbReference>
<dbReference type="InterPro" id="IPR015424">
    <property type="entry name" value="PyrdxlP-dep_Trfase"/>
</dbReference>
<dbReference type="CDD" id="cd07377">
    <property type="entry name" value="WHTH_GntR"/>
    <property type="match status" value="1"/>
</dbReference>
<dbReference type="GO" id="GO:0003700">
    <property type="term" value="F:DNA-binding transcription factor activity"/>
    <property type="evidence" value="ECO:0007669"/>
    <property type="project" value="InterPro"/>
</dbReference>
<dbReference type="EMBL" id="NBWC01000028">
    <property type="protein sequence ID" value="ORL62598.1"/>
    <property type="molecule type" value="Genomic_DNA"/>
</dbReference>
<evidence type="ECO:0000256" key="3">
    <source>
        <dbReference type="ARBA" id="ARBA00023015"/>
    </source>
</evidence>
<keyword evidence="2" id="KW-0663">Pyridoxal phosphate</keyword>
<evidence type="ECO:0000256" key="4">
    <source>
        <dbReference type="ARBA" id="ARBA00023125"/>
    </source>
</evidence>
<dbReference type="InterPro" id="IPR015421">
    <property type="entry name" value="PyrdxlP-dep_Trfase_major"/>
</dbReference>
<dbReference type="InterPro" id="IPR000524">
    <property type="entry name" value="Tscrpt_reg_HTH_GntR"/>
</dbReference>
<keyword evidence="3" id="KW-0805">Transcription regulation</keyword>
<dbReference type="InterPro" id="IPR004839">
    <property type="entry name" value="Aminotransferase_I/II_large"/>
</dbReference>
<dbReference type="Gene3D" id="3.40.640.10">
    <property type="entry name" value="Type I PLP-dependent aspartate aminotransferase-like (Major domain)"/>
    <property type="match status" value="1"/>
</dbReference>
<dbReference type="PROSITE" id="PS50949">
    <property type="entry name" value="HTH_GNTR"/>
    <property type="match status" value="1"/>
</dbReference>
<evidence type="ECO:0000256" key="2">
    <source>
        <dbReference type="ARBA" id="ARBA00022898"/>
    </source>
</evidence>
<dbReference type="SMART" id="SM00345">
    <property type="entry name" value="HTH_GNTR"/>
    <property type="match status" value="1"/>
</dbReference>
<comment type="caution">
    <text evidence="7">The sequence shown here is derived from an EMBL/GenBank/DDBJ whole genome shotgun (WGS) entry which is preliminary data.</text>
</comment>
<dbReference type="Pfam" id="PF00392">
    <property type="entry name" value="GntR"/>
    <property type="match status" value="1"/>
</dbReference>
<gene>
    <name evidence="7" type="ORF">B7H17_17825</name>
</gene>
<dbReference type="Pfam" id="PF00155">
    <property type="entry name" value="Aminotran_1_2"/>
    <property type="match status" value="1"/>
</dbReference>
<protein>
    <recommendedName>
        <fullName evidence="6">HTH gntR-type domain-containing protein</fullName>
    </recommendedName>
</protein>
<dbReference type="GO" id="GO:0003677">
    <property type="term" value="F:DNA binding"/>
    <property type="evidence" value="ECO:0007669"/>
    <property type="project" value="UniProtKB-KW"/>
</dbReference>
<dbReference type="PANTHER" id="PTHR46577:SF1">
    <property type="entry name" value="HTH-TYPE TRANSCRIPTIONAL REGULATORY PROTEIN GABR"/>
    <property type="match status" value="1"/>
</dbReference>
<accession>A0A1X0ZSC9</accession>
<dbReference type="InterPro" id="IPR036388">
    <property type="entry name" value="WH-like_DNA-bd_sf"/>
</dbReference>
<feature type="domain" description="HTH gntR-type" evidence="6">
    <location>
        <begin position="8"/>
        <end position="76"/>
    </location>
</feature>
<dbReference type="GO" id="GO:0030170">
    <property type="term" value="F:pyridoxal phosphate binding"/>
    <property type="evidence" value="ECO:0007669"/>
    <property type="project" value="InterPro"/>
</dbReference>
<dbReference type="SUPFAM" id="SSF46785">
    <property type="entry name" value="Winged helix' DNA-binding domain"/>
    <property type="match status" value="1"/>
</dbReference>
<dbReference type="Proteomes" id="UP000193675">
    <property type="component" value="Unassembled WGS sequence"/>
</dbReference>
<dbReference type="InterPro" id="IPR036390">
    <property type="entry name" value="WH_DNA-bd_sf"/>
</dbReference>
<comment type="similarity">
    <text evidence="1">In the C-terminal section; belongs to the class-I pyridoxal-phosphate-dependent aminotransferase family.</text>
</comment>
<dbReference type="RefSeq" id="WP_084858035.1">
    <property type="nucleotide sequence ID" value="NZ_NBWC01000028.1"/>
</dbReference>
<evidence type="ECO:0000259" key="6">
    <source>
        <dbReference type="PROSITE" id="PS50949"/>
    </source>
</evidence>
<dbReference type="PANTHER" id="PTHR46577">
    <property type="entry name" value="HTH-TYPE TRANSCRIPTIONAL REGULATORY PROTEIN GABR"/>
    <property type="match status" value="1"/>
</dbReference>
<dbReference type="AlphaFoldDB" id="A0A1X0ZSC9"/>
<organism evidence="7 8">
    <name type="scientific">Pseudomonas putida</name>
    <name type="common">Arthrobacter siderocapsulatus</name>
    <dbReference type="NCBI Taxonomy" id="303"/>
    <lineage>
        <taxon>Bacteria</taxon>
        <taxon>Pseudomonadati</taxon>
        <taxon>Pseudomonadota</taxon>
        <taxon>Gammaproteobacteria</taxon>
        <taxon>Pseudomonadales</taxon>
        <taxon>Pseudomonadaceae</taxon>
        <taxon>Pseudomonas</taxon>
    </lineage>
</organism>
<sequence length="453" mass="49859">MGRCGRGEFAYQAVCRYIEALINQADPTEEGRLPSLRDLAARLKVSLATVQNAYSLLEHQGRVRSVPKSGYFVAFDAREREQSAWPRSRPAFALPMATPMALERALFAQERRLSRQSGPSSWRSGKGALLRHVLAARYTRSSGHSWNAEHVHLATDVQALLVTLLRALRLQGATAVVTTPCCRRLLEALRWAGMRVLEVPAGDDGALDLDRLAQLLACELVRLVVLPSCLAVPLGRRVSLSEQQAVAQLLADHPAWLLENDLDSEHCFGEPPAMHLRDGVDIGRLLVLGSLEATVGAEGPYAYLLCRQRDVEEAIDRRGFLIPPLRQQAIAQIYAKGEVEAWLPRMRSELQASMDHLFLQVESCLGGRLVVARPEGGRVLWGRLRQPVNHGHAQVAVAGTGLTITPGERFSLQGNHMGYVALTWQGAPWEGLEQALHRLDRALARPPADDVAG</sequence>